<organism evidence="1 2">
    <name type="scientific">Vibrio variabilis</name>
    <dbReference type="NCBI Taxonomy" id="990271"/>
    <lineage>
        <taxon>Bacteria</taxon>
        <taxon>Pseudomonadati</taxon>
        <taxon>Pseudomonadota</taxon>
        <taxon>Gammaproteobacteria</taxon>
        <taxon>Vibrionales</taxon>
        <taxon>Vibrionaceae</taxon>
        <taxon>Vibrio</taxon>
    </lineage>
</organism>
<evidence type="ECO:0000313" key="2">
    <source>
        <dbReference type="Proteomes" id="UP000029223"/>
    </source>
</evidence>
<accession>A0ABQ0JG97</accession>
<sequence>MLKCDRMNIVRFLNEPHYQTYLKGKECSYWDKDLNWDMARNDNLNEDLKSLAVDVASMSAHVEILGMQNAAELLSQCSDFALKISLGQAVNDEARHAELFAKYATIANGYIKDFSKTQEVYDEHFNNLNTFDEVFLSHVFLENGALEQFNVFVNTFGEDSLIGQIYKGALQDESRHVQMGIQYFKRKILLEDGFSDFIYNHLNNYRNILHMNQAAIDWFSQLSGISSEQIKDRIEKRHDSFINRMIKVE</sequence>
<reference evidence="2" key="1">
    <citation type="submission" date="2014-09" db="EMBL/GenBank/DDBJ databases">
        <title>Vibrio variabilis JCM 19239. (C206) whole genome shotgun sequence.</title>
        <authorList>
            <person name="Sawabe T."/>
            <person name="Meirelles P."/>
            <person name="Nakanishi M."/>
            <person name="Sayaka M."/>
            <person name="Hattori M."/>
            <person name="Ohkuma M."/>
        </authorList>
    </citation>
    <scope>NUCLEOTIDE SEQUENCE [LARGE SCALE GENOMIC DNA]</scope>
    <source>
        <strain evidence="2">JCM 19239</strain>
    </source>
</reference>
<dbReference type="CDD" id="cd00657">
    <property type="entry name" value="Ferritin_like"/>
    <property type="match status" value="1"/>
</dbReference>
<name>A0ABQ0JG97_9VIBR</name>
<evidence type="ECO:0000313" key="1">
    <source>
        <dbReference type="EMBL" id="GAL27795.1"/>
    </source>
</evidence>
<dbReference type="Proteomes" id="UP000029223">
    <property type="component" value="Unassembled WGS sequence"/>
</dbReference>
<comment type="caution">
    <text evidence="1">The sequence shown here is derived from an EMBL/GenBank/DDBJ whole genome shotgun (WGS) entry which is preliminary data.</text>
</comment>
<reference evidence="2" key="2">
    <citation type="submission" date="2014-09" db="EMBL/GenBank/DDBJ databases">
        <authorList>
            <consortium name="NBRP consortium"/>
            <person name="Sawabe T."/>
            <person name="Meirelles P."/>
            <person name="Nakanishi M."/>
            <person name="Sayaka M."/>
            <person name="Hattori M."/>
            <person name="Ohkuma M."/>
        </authorList>
    </citation>
    <scope>NUCLEOTIDE SEQUENCE [LARGE SCALE GENOMIC DNA]</scope>
    <source>
        <strain evidence="2">JCM 19239</strain>
    </source>
</reference>
<dbReference type="InterPro" id="IPR009078">
    <property type="entry name" value="Ferritin-like_SF"/>
</dbReference>
<dbReference type="SUPFAM" id="SSF47240">
    <property type="entry name" value="Ferritin-like"/>
    <property type="match status" value="1"/>
</dbReference>
<gene>
    <name evidence="1" type="ORF">JCM19239_1516</name>
</gene>
<evidence type="ECO:0008006" key="3">
    <source>
        <dbReference type="Google" id="ProtNLM"/>
    </source>
</evidence>
<proteinExistence type="predicted"/>
<keyword evidence="2" id="KW-1185">Reference proteome</keyword>
<dbReference type="InterPro" id="IPR012348">
    <property type="entry name" value="RNR-like"/>
</dbReference>
<protein>
    <recommendedName>
        <fullName evidence="3">Ferritin-like domain-containing protein</fullName>
    </recommendedName>
</protein>
<dbReference type="EMBL" id="BBMS01000033">
    <property type="protein sequence ID" value="GAL27795.1"/>
    <property type="molecule type" value="Genomic_DNA"/>
</dbReference>
<dbReference type="Gene3D" id="1.10.620.20">
    <property type="entry name" value="Ribonucleotide Reductase, subunit A"/>
    <property type="match status" value="1"/>
</dbReference>